<dbReference type="GO" id="GO:0008757">
    <property type="term" value="F:S-adenosylmethionine-dependent methyltransferase activity"/>
    <property type="evidence" value="ECO:0007669"/>
    <property type="project" value="InterPro"/>
</dbReference>
<evidence type="ECO:0000313" key="2">
    <source>
        <dbReference type="EMBL" id="KAJ7716398.1"/>
    </source>
</evidence>
<dbReference type="Pfam" id="PF07942">
    <property type="entry name" value="CARME"/>
    <property type="match status" value="1"/>
</dbReference>
<dbReference type="PANTHER" id="PTHR12303:SF13">
    <property type="match status" value="1"/>
</dbReference>
<reference evidence="2" key="1">
    <citation type="submission" date="2023-03" db="EMBL/GenBank/DDBJ databases">
        <title>Massive genome expansion in bonnet fungi (Mycena s.s.) driven by repeated elements and novel gene families across ecological guilds.</title>
        <authorList>
            <consortium name="Lawrence Berkeley National Laboratory"/>
            <person name="Harder C.B."/>
            <person name="Miyauchi S."/>
            <person name="Viragh M."/>
            <person name="Kuo A."/>
            <person name="Thoen E."/>
            <person name="Andreopoulos B."/>
            <person name="Lu D."/>
            <person name="Skrede I."/>
            <person name="Drula E."/>
            <person name="Henrissat B."/>
            <person name="Morin E."/>
            <person name="Kohler A."/>
            <person name="Barry K."/>
            <person name="LaButti K."/>
            <person name="Morin E."/>
            <person name="Salamov A."/>
            <person name="Lipzen A."/>
            <person name="Mereny Z."/>
            <person name="Hegedus B."/>
            <person name="Baldrian P."/>
            <person name="Stursova M."/>
            <person name="Weitz H."/>
            <person name="Taylor A."/>
            <person name="Grigoriev I.V."/>
            <person name="Nagy L.G."/>
            <person name="Martin F."/>
            <person name="Kauserud H."/>
        </authorList>
    </citation>
    <scope>NUCLEOTIDE SEQUENCE</scope>
    <source>
        <strain evidence="2">CBHHK188m</strain>
    </source>
</reference>
<evidence type="ECO:0000256" key="1">
    <source>
        <dbReference type="SAM" id="Phobius"/>
    </source>
</evidence>
<accession>A0AAD7HBL4</accession>
<dbReference type="Gene3D" id="3.40.50.150">
    <property type="entry name" value="Vaccinia Virus protein VP39"/>
    <property type="match status" value="1"/>
</dbReference>
<dbReference type="PANTHER" id="PTHR12303">
    <property type="entry name" value="CARNOSINE N-METHYLTRANSFERASE"/>
    <property type="match status" value="1"/>
</dbReference>
<dbReference type="SUPFAM" id="SSF53335">
    <property type="entry name" value="S-adenosyl-L-methionine-dependent methyltransferases"/>
    <property type="match status" value="1"/>
</dbReference>
<dbReference type="SMART" id="SM01296">
    <property type="entry name" value="N2227"/>
    <property type="match status" value="1"/>
</dbReference>
<protein>
    <submittedName>
        <fullName evidence="2">N2227-like protein-domain-containing protein</fullName>
    </submittedName>
</protein>
<dbReference type="AlphaFoldDB" id="A0AAD7HBL4"/>
<dbReference type="InterPro" id="IPR029063">
    <property type="entry name" value="SAM-dependent_MTases_sf"/>
</dbReference>
<keyword evidence="1" id="KW-1133">Transmembrane helix</keyword>
<dbReference type="InterPro" id="IPR012901">
    <property type="entry name" value="CARME"/>
</dbReference>
<keyword evidence="3" id="KW-1185">Reference proteome</keyword>
<proteinExistence type="predicted"/>
<organism evidence="2 3">
    <name type="scientific">Mycena maculata</name>
    <dbReference type="NCBI Taxonomy" id="230809"/>
    <lineage>
        <taxon>Eukaryota</taxon>
        <taxon>Fungi</taxon>
        <taxon>Dikarya</taxon>
        <taxon>Basidiomycota</taxon>
        <taxon>Agaricomycotina</taxon>
        <taxon>Agaricomycetes</taxon>
        <taxon>Agaricomycetidae</taxon>
        <taxon>Agaricales</taxon>
        <taxon>Marasmiineae</taxon>
        <taxon>Mycenaceae</taxon>
        <taxon>Mycena</taxon>
    </lineage>
</organism>
<evidence type="ECO:0000313" key="3">
    <source>
        <dbReference type="Proteomes" id="UP001215280"/>
    </source>
</evidence>
<comment type="caution">
    <text evidence="2">The sequence shown here is derived from an EMBL/GenBank/DDBJ whole genome shotgun (WGS) entry which is preliminary data.</text>
</comment>
<keyword evidence="1" id="KW-0472">Membrane</keyword>
<gene>
    <name evidence="2" type="ORF">DFH07DRAFT_899784</name>
</gene>
<dbReference type="EMBL" id="JARJLG010000332">
    <property type="protein sequence ID" value="KAJ7716398.1"/>
    <property type="molecule type" value="Genomic_DNA"/>
</dbReference>
<dbReference type="Proteomes" id="UP001215280">
    <property type="component" value="Unassembled WGS sequence"/>
</dbReference>
<keyword evidence="1" id="KW-0812">Transmembrane</keyword>
<feature type="transmembrane region" description="Helical" evidence="1">
    <location>
        <begin position="12"/>
        <end position="31"/>
    </location>
</feature>
<name>A0AAD7HBL4_9AGAR</name>
<sequence>MTGSYTISDIRWTSDVWLALFLPLIIGYMGWRFSASLPIPRSWRDLRDIISLKSLDPSESPPFSLERAHNAYARYRNLSAAEAARLQVSYASIGRAHKRLGYTLGYPAKLDKLAQVTDANGKITDAIARLAEREFDLDLPPRGGTAMDLMRVRESLKHFIRDWSSDGIREREKILAPILDVLRKVEVDDRQTKRVLIPGSGLGRLAWEISELGFLETTANELSFFMNIAFRFLLSPSTTSVVNQHEIHPYAHWFSHQRSGDSLFRSIPFPDTIPRLSSRLKLVEKDFLTLQPPPSPSPLLPPVPGYDYIVTLFFIDTSLNILTTLEHIYHLLRPGGTWVNFGPLLWTGGAQAKLELSLEEVLRAAEEVGFVIDPREDGQQSRTVECEYTGDTQAMMRWIYRAEFWVAHKPK</sequence>